<dbReference type="AlphaFoldDB" id="A0A5C2SIC1"/>
<organism evidence="2 3">
    <name type="scientific">Lentinus tigrinus ALCF2SS1-6</name>
    <dbReference type="NCBI Taxonomy" id="1328759"/>
    <lineage>
        <taxon>Eukaryota</taxon>
        <taxon>Fungi</taxon>
        <taxon>Dikarya</taxon>
        <taxon>Basidiomycota</taxon>
        <taxon>Agaricomycotina</taxon>
        <taxon>Agaricomycetes</taxon>
        <taxon>Polyporales</taxon>
        <taxon>Polyporaceae</taxon>
        <taxon>Lentinus</taxon>
    </lineage>
</organism>
<proteinExistence type="predicted"/>
<evidence type="ECO:0000313" key="3">
    <source>
        <dbReference type="Proteomes" id="UP000313359"/>
    </source>
</evidence>
<protein>
    <submittedName>
        <fullName evidence="2">Uncharacterized protein</fullName>
    </submittedName>
</protein>
<reference evidence="2" key="1">
    <citation type="journal article" date="2018" name="Genome Biol. Evol.">
        <title>Genomics and development of Lentinus tigrinus, a white-rot wood-decaying mushroom with dimorphic fruiting bodies.</title>
        <authorList>
            <person name="Wu B."/>
            <person name="Xu Z."/>
            <person name="Knudson A."/>
            <person name="Carlson A."/>
            <person name="Chen N."/>
            <person name="Kovaka S."/>
            <person name="LaButti K."/>
            <person name="Lipzen A."/>
            <person name="Pennachio C."/>
            <person name="Riley R."/>
            <person name="Schakwitz W."/>
            <person name="Umezawa K."/>
            <person name="Ohm R.A."/>
            <person name="Grigoriev I.V."/>
            <person name="Nagy L.G."/>
            <person name="Gibbons J."/>
            <person name="Hibbett D."/>
        </authorList>
    </citation>
    <scope>NUCLEOTIDE SEQUENCE [LARGE SCALE GENOMIC DNA]</scope>
    <source>
        <strain evidence="2">ALCF2SS1-6</strain>
    </source>
</reference>
<feature type="region of interest" description="Disordered" evidence="1">
    <location>
        <begin position="136"/>
        <end position="157"/>
    </location>
</feature>
<evidence type="ECO:0000313" key="2">
    <source>
        <dbReference type="EMBL" id="RPD61156.1"/>
    </source>
</evidence>
<feature type="compositionally biased region" description="Polar residues" evidence="1">
    <location>
        <begin position="144"/>
        <end position="157"/>
    </location>
</feature>
<evidence type="ECO:0000256" key="1">
    <source>
        <dbReference type="SAM" id="MobiDB-lite"/>
    </source>
</evidence>
<accession>A0A5C2SIC1</accession>
<keyword evidence="3" id="KW-1185">Reference proteome</keyword>
<dbReference type="Proteomes" id="UP000313359">
    <property type="component" value="Unassembled WGS sequence"/>
</dbReference>
<sequence length="195" mass="21058">MDAGTSGEYSTPTPLSLPGPYPRGARLYFSPVFFTQPSADVLYPCHHVSDASFSYTSLTRATGRKSSPRTYINLNKPTFIEGVGLPGNIGSQELWGALGGRVEGGGGGGGGGGWMEVAVGSADTWQHRNAQCPECRRRPRPLLDSSNSPPAALSTSSERSASYRHLLSSIGFTSQFSKKRVKHISRQVFILYRFL</sequence>
<gene>
    <name evidence="2" type="ORF">L227DRAFT_77824</name>
</gene>
<dbReference type="EMBL" id="ML122263">
    <property type="protein sequence ID" value="RPD61156.1"/>
    <property type="molecule type" value="Genomic_DNA"/>
</dbReference>
<name>A0A5C2SIC1_9APHY</name>